<feature type="transmembrane region" description="Helical" evidence="8">
    <location>
        <begin position="12"/>
        <end position="32"/>
    </location>
</feature>
<evidence type="ECO:0000256" key="2">
    <source>
        <dbReference type="ARBA" id="ARBA00009784"/>
    </source>
</evidence>
<reference evidence="9 10" key="1">
    <citation type="journal article" date="2021" name="Genome Biol. Evol.">
        <title>The evolution of interdependence in a four-way mealybug symbiosis.</title>
        <authorList>
            <person name="Garber A.I."/>
            <person name="Kupper M."/>
            <person name="Laetsch D.R."/>
            <person name="Weldon S.R."/>
            <person name="Ladinsky M.S."/>
            <person name="Bjorkman P.J."/>
            <person name="McCutcheon J.P."/>
        </authorList>
    </citation>
    <scope>NUCLEOTIDE SEQUENCE [LARGE SCALE GENOMIC DNA]</scope>
    <source>
        <strain evidence="9">SOD</strain>
    </source>
</reference>
<keyword evidence="6 8" id="KW-1133">Transmembrane helix</keyword>
<keyword evidence="7 8" id="KW-0472">Membrane</keyword>
<dbReference type="InterPro" id="IPR002771">
    <property type="entry name" value="Multi_antbiot-R_MarC"/>
</dbReference>
<feature type="transmembrane region" description="Helical" evidence="8">
    <location>
        <begin position="69"/>
        <end position="89"/>
    </location>
</feature>
<accession>A0ABS5Y9Y0</accession>
<evidence type="ECO:0000256" key="4">
    <source>
        <dbReference type="ARBA" id="ARBA00022519"/>
    </source>
</evidence>
<dbReference type="EMBL" id="JAFJYC010000001">
    <property type="protein sequence ID" value="MBT9431830.1"/>
    <property type="molecule type" value="Genomic_DNA"/>
</dbReference>
<sequence>MFELFKTIGLGLMVLLPLVNPLTTVALFLSLSKNMTAAERNQQARLASVYVFAIMMVAFYAGTLVMNTFGISIPGLRIAGGLIVSFIGFRMLFPAQTDDDPGIAESKAREMHKHKSTNIAFVPLAMPSTAGPGTIAMIISWVSTVNEDVHFSPWVTTLAPVLVFLTISVVVWIALRSSGAIMHVVGASGIEAISRLMGFLLVCMGVQFVINGVLEIIADYHA</sequence>
<evidence type="ECO:0000256" key="3">
    <source>
        <dbReference type="ARBA" id="ARBA00022475"/>
    </source>
</evidence>
<keyword evidence="3" id="KW-1003">Cell membrane</keyword>
<evidence type="ECO:0000256" key="6">
    <source>
        <dbReference type="ARBA" id="ARBA00022989"/>
    </source>
</evidence>
<dbReference type="NCBIfam" id="TIGR00427">
    <property type="entry name" value="NAAT family transporter"/>
    <property type="match status" value="1"/>
</dbReference>
<protein>
    <recommendedName>
        <fullName evidence="8">UPF0056 membrane protein</fullName>
    </recommendedName>
</protein>
<comment type="caution">
    <text evidence="9">The sequence shown here is derived from an EMBL/GenBank/DDBJ whole genome shotgun (WGS) entry which is preliminary data.</text>
</comment>
<evidence type="ECO:0000256" key="1">
    <source>
        <dbReference type="ARBA" id="ARBA00004429"/>
    </source>
</evidence>
<evidence type="ECO:0000313" key="9">
    <source>
        <dbReference type="EMBL" id="MBT9431830.1"/>
    </source>
</evidence>
<keyword evidence="10" id="KW-1185">Reference proteome</keyword>
<evidence type="ECO:0000256" key="5">
    <source>
        <dbReference type="ARBA" id="ARBA00022692"/>
    </source>
</evidence>
<organism evidence="9 10">
    <name type="scientific">Candidatus Sodalis endolongispinus</name>
    <dbReference type="NCBI Taxonomy" id="2812662"/>
    <lineage>
        <taxon>Bacteria</taxon>
        <taxon>Pseudomonadati</taxon>
        <taxon>Pseudomonadota</taxon>
        <taxon>Gammaproteobacteria</taxon>
        <taxon>Enterobacterales</taxon>
        <taxon>Bruguierivoracaceae</taxon>
        <taxon>Sodalis</taxon>
    </lineage>
</organism>
<feature type="transmembrane region" description="Helical" evidence="8">
    <location>
        <begin position="119"/>
        <end position="142"/>
    </location>
</feature>
<dbReference type="RefSeq" id="WP_215669044.1">
    <property type="nucleotide sequence ID" value="NZ_JAFJYC010000001.1"/>
</dbReference>
<dbReference type="PANTHER" id="PTHR33508">
    <property type="entry name" value="UPF0056 MEMBRANE PROTEIN YHCE"/>
    <property type="match status" value="1"/>
</dbReference>
<feature type="transmembrane region" description="Helical" evidence="8">
    <location>
        <begin position="44"/>
        <end position="63"/>
    </location>
</feature>
<keyword evidence="4" id="KW-0997">Cell inner membrane</keyword>
<dbReference type="PANTHER" id="PTHR33508:SF2">
    <property type="entry name" value="UPF0056 INNER MEMBRANE PROTEIN MARC"/>
    <property type="match status" value="1"/>
</dbReference>
<feature type="transmembrane region" description="Helical" evidence="8">
    <location>
        <begin position="154"/>
        <end position="175"/>
    </location>
</feature>
<comment type="similarity">
    <text evidence="2 8">Belongs to the UPF0056 (MarC) family.</text>
</comment>
<dbReference type="NCBIfam" id="NF008228">
    <property type="entry name" value="PRK10995.1"/>
    <property type="match status" value="1"/>
</dbReference>
<keyword evidence="5 8" id="KW-0812">Transmembrane</keyword>
<evidence type="ECO:0000256" key="7">
    <source>
        <dbReference type="ARBA" id="ARBA00023136"/>
    </source>
</evidence>
<gene>
    <name evidence="9" type="ORF">JZM24_06195</name>
</gene>
<comment type="subcellular location">
    <subcellularLocation>
        <location evidence="1">Cell inner membrane</location>
        <topology evidence="1">Multi-pass membrane protein</topology>
    </subcellularLocation>
    <subcellularLocation>
        <location evidence="8">Cell membrane</location>
        <topology evidence="8">Multi-pass membrane protein</topology>
    </subcellularLocation>
</comment>
<evidence type="ECO:0000313" key="10">
    <source>
        <dbReference type="Proteomes" id="UP000811282"/>
    </source>
</evidence>
<evidence type="ECO:0000256" key="8">
    <source>
        <dbReference type="RuleBase" id="RU362048"/>
    </source>
</evidence>
<proteinExistence type="inferred from homology"/>
<dbReference type="Pfam" id="PF01914">
    <property type="entry name" value="MarC"/>
    <property type="match status" value="1"/>
</dbReference>
<dbReference type="Proteomes" id="UP000811282">
    <property type="component" value="Unassembled WGS sequence"/>
</dbReference>
<feature type="transmembrane region" description="Helical" evidence="8">
    <location>
        <begin position="196"/>
        <end position="218"/>
    </location>
</feature>
<name>A0ABS5Y9Y0_9GAMM</name>